<dbReference type="RefSeq" id="WP_129005138.1">
    <property type="nucleotide sequence ID" value="NZ_SDHZ01000003.1"/>
</dbReference>
<evidence type="ECO:0000313" key="4">
    <source>
        <dbReference type="Proteomes" id="UP000290545"/>
    </source>
</evidence>
<sequence length="82" mass="9440">MIISIFYEIIETQPSETFVTGTLFPYFLLSVQPLVAFCNAMLRYLLALKKQEIGKRPNGHGKQQVEQGERKKQPSIEMSKCF</sequence>
<dbReference type="AlphaFoldDB" id="A0A4Q1D1P5"/>
<dbReference type="Proteomes" id="UP000290545">
    <property type="component" value="Unassembled WGS sequence"/>
</dbReference>
<keyword evidence="2" id="KW-0472">Membrane</keyword>
<gene>
    <name evidence="3" type="ORF">ESB13_18280</name>
</gene>
<keyword evidence="4" id="KW-1185">Reference proteome</keyword>
<keyword evidence="2" id="KW-0812">Transmembrane</keyword>
<name>A0A4Q1D1P5_9BACT</name>
<feature type="region of interest" description="Disordered" evidence="1">
    <location>
        <begin position="55"/>
        <end position="82"/>
    </location>
</feature>
<organism evidence="3 4">
    <name type="scientific">Filimonas effusa</name>
    <dbReference type="NCBI Taxonomy" id="2508721"/>
    <lineage>
        <taxon>Bacteria</taxon>
        <taxon>Pseudomonadati</taxon>
        <taxon>Bacteroidota</taxon>
        <taxon>Chitinophagia</taxon>
        <taxon>Chitinophagales</taxon>
        <taxon>Chitinophagaceae</taxon>
        <taxon>Filimonas</taxon>
    </lineage>
</organism>
<keyword evidence="2" id="KW-1133">Transmembrane helix</keyword>
<evidence type="ECO:0000256" key="2">
    <source>
        <dbReference type="SAM" id="Phobius"/>
    </source>
</evidence>
<reference evidence="3 4" key="1">
    <citation type="submission" date="2019-01" db="EMBL/GenBank/DDBJ databases">
        <title>Filimonas sp. strain TTM-71.</title>
        <authorList>
            <person name="Chen W.-M."/>
        </authorList>
    </citation>
    <scope>NUCLEOTIDE SEQUENCE [LARGE SCALE GENOMIC DNA]</scope>
    <source>
        <strain evidence="3 4">TTM-71</strain>
    </source>
</reference>
<protein>
    <submittedName>
        <fullName evidence="3">Uncharacterized protein</fullName>
    </submittedName>
</protein>
<evidence type="ECO:0000256" key="1">
    <source>
        <dbReference type="SAM" id="MobiDB-lite"/>
    </source>
</evidence>
<proteinExistence type="predicted"/>
<evidence type="ECO:0000313" key="3">
    <source>
        <dbReference type="EMBL" id="RXK81741.1"/>
    </source>
</evidence>
<accession>A0A4Q1D1P5</accession>
<comment type="caution">
    <text evidence="3">The sequence shown here is derived from an EMBL/GenBank/DDBJ whole genome shotgun (WGS) entry which is preliminary data.</text>
</comment>
<dbReference type="EMBL" id="SDHZ01000003">
    <property type="protein sequence ID" value="RXK81741.1"/>
    <property type="molecule type" value="Genomic_DNA"/>
</dbReference>
<feature type="transmembrane region" description="Helical" evidence="2">
    <location>
        <begin position="23"/>
        <end position="46"/>
    </location>
</feature>